<dbReference type="EMBL" id="ML179771">
    <property type="protein sequence ID" value="THU81908.1"/>
    <property type="molecule type" value="Genomic_DNA"/>
</dbReference>
<evidence type="ECO:0000313" key="2">
    <source>
        <dbReference type="Proteomes" id="UP000297245"/>
    </source>
</evidence>
<name>A0A4S8L1S2_DENBC</name>
<protein>
    <submittedName>
        <fullName evidence="1">Uncharacterized protein</fullName>
    </submittedName>
</protein>
<accession>A0A4S8L1S2</accession>
<reference evidence="1 2" key="1">
    <citation type="journal article" date="2019" name="Nat. Ecol. Evol.">
        <title>Megaphylogeny resolves global patterns of mushroom evolution.</title>
        <authorList>
            <person name="Varga T."/>
            <person name="Krizsan K."/>
            <person name="Foldi C."/>
            <person name="Dima B."/>
            <person name="Sanchez-Garcia M."/>
            <person name="Sanchez-Ramirez S."/>
            <person name="Szollosi G.J."/>
            <person name="Szarkandi J.G."/>
            <person name="Papp V."/>
            <person name="Albert L."/>
            <person name="Andreopoulos W."/>
            <person name="Angelini C."/>
            <person name="Antonin V."/>
            <person name="Barry K.W."/>
            <person name="Bougher N.L."/>
            <person name="Buchanan P."/>
            <person name="Buyck B."/>
            <person name="Bense V."/>
            <person name="Catcheside P."/>
            <person name="Chovatia M."/>
            <person name="Cooper J."/>
            <person name="Damon W."/>
            <person name="Desjardin D."/>
            <person name="Finy P."/>
            <person name="Geml J."/>
            <person name="Haridas S."/>
            <person name="Hughes K."/>
            <person name="Justo A."/>
            <person name="Karasinski D."/>
            <person name="Kautmanova I."/>
            <person name="Kiss B."/>
            <person name="Kocsube S."/>
            <person name="Kotiranta H."/>
            <person name="LaButti K.M."/>
            <person name="Lechner B.E."/>
            <person name="Liimatainen K."/>
            <person name="Lipzen A."/>
            <person name="Lukacs Z."/>
            <person name="Mihaltcheva S."/>
            <person name="Morgado L.N."/>
            <person name="Niskanen T."/>
            <person name="Noordeloos M.E."/>
            <person name="Ohm R.A."/>
            <person name="Ortiz-Santana B."/>
            <person name="Ovrebo C."/>
            <person name="Racz N."/>
            <person name="Riley R."/>
            <person name="Savchenko A."/>
            <person name="Shiryaev A."/>
            <person name="Soop K."/>
            <person name="Spirin V."/>
            <person name="Szebenyi C."/>
            <person name="Tomsovsky M."/>
            <person name="Tulloss R.E."/>
            <person name="Uehling J."/>
            <person name="Grigoriev I.V."/>
            <person name="Vagvolgyi C."/>
            <person name="Papp T."/>
            <person name="Martin F.M."/>
            <person name="Miettinen O."/>
            <person name="Hibbett D.S."/>
            <person name="Nagy L.G."/>
        </authorList>
    </citation>
    <scope>NUCLEOTIDE SEQUENCE [LARGE SCALE GENOMIC DNA]</scope>
    <source>
        <strain evidence="1 2">CBS 962.96</strain>
    </source>
</reference>
<organism evidence="1 2">
    <name type="scientific">Dendrothele bispora (strain CBS 962.96)</name>
    <dbReference type="NCBI Taxonomy" id="1314807"/>
    <lineage>
        <taxon>Eukaryota</taxon>
        <taxon>Fungi</taxon>
        <taxon>Dikarya</taxon>
        <taxon>Basidiomycota</taxon>
        <taxon>Agaricomycotina</taxon>
        <taxon>Agaricomycetes</taxon>
        <taxon>Agaricomycetidae</taxon>
        <taxon>Agaricales</taxon>
        <taxon>Agaricales incertae sedis</taxon>
        <taxon>Dendrothele</taxon>
    </lineage>
</organism>
<gene>
    <name evidence="1" type="ORF">K435DRAFT_808698</name>
</gene>
<keyword evidence="2" id="KW-1185">Reference proteome</keyword>
<evidence type="ECO:0000313" key="1">
    <source>
        <dbReference type="EMBL" id="THU81908.1"/>
    </source>
</evidence>
<dbReference type="AlphaFoldDB" id="A0A4S8L1S2"/>
<proteinExistence type="predicted"/>
<dbReference type="Proteomes" id="UP000297245">
    <property type="component" value="Unassembled WGS sequence"/>
</dbReference>
<sequence>MTPEPFEWDENAPKYNAKETSKWLGFYLNNSSARKCLFQVWNQDLRKFFGMQCQHKTLEQTKTIEEKAVLVLREMKTLAGESKSQDHNIQKEIKSFYKTQTEQPELVFFNSNEELFLLVIDNIIKVENKDGVLGVILDKKRDVKKRVNEFGQQLHQKTCHCHSLPDKEKCRQQIVVRCRNVEGLSGKILREFQDANKVPIPTGRQSPVGSILINGEDYMQIKRQPNVLFRCGQDITTFIDVDTEKEIGGVSFGALKPVLKEIKRHHKFVIENYSGSTVNCSKNDRGTMVPTGSQVPQGILPRDTYSAYKSTQIDPVDLEGSTRMLLDMGFDVDIALEVLRCGSKTVYEELIRAAEKAGTYSLGTHGLNVFYCQNYVVPQHIDNDETWTINNDADIKDRGGKLFQFCVQHGTMLPGGSKEVISMALCLLLRIQ</sequence>
<dbReference type="OrthoDB" id="2634618at2759"/>